<gene>
    <name evidence="1" type="ORF">GCM10010420_10730</name>
</gene>
<reference evidence="2" key="1">
    <citation type="journal article" date="2019" name="Int. J. Syst. Evol. Microbiol.">
        <title>The Global Catalogue of Microorganisms (GCM) 10K type strain sequencing project: providing services to taxonomists for standard genome sequencing and annotation.</title>
        <authorList>
            <consortium name="The Broad Institute Genomics Platform"/>
            <consortium name="The Broad Institute Genome Sequencing Center for Infectious Disease"/>
            <person name="Wu L."/>
            <person name="Ma J."/>
        </authorList>
    </citation>
    <scope>NUCLEOTIDE SEQUENCE [LARGE SCALE GENOMIC DNA]</scope>
    <source>
        <strain evidence="2">JCM 6921</strain>
    </source>
</reference>
<name>A0ABP5UW31_9ACTN</name>
<evidence type="ECO:0000313" key="2">
    <source>
        <dbReference type="Proteomes" id="UP001500058"/>
    </source>
</evidence>
<protein>
    <submittedName>
        <fullName evidence="1">Uncharacterized protein</fullName>
    </submittedName>
</protein>
<sequence length="321" mass="34995">MAAQMAARGHALNADADNARRLLDEAQDLIGRAAERPEDESPWMYFYDATWFPLQRGMAELHLHQWQTAIDRLTAGLDALPDDYRRDRTWYRICLAHALAGAGESPAALSVALATVPDAAAAGRPMHGTNCTPLRPCCCAAAPGKSRIWLPRCGSTTRRRDGHQAILWKPTSWCLRPQVSAIPSWVPASSPHGNWSVAVSRPRSRHFPRGRSATAETTVLWPFARVGNGKPSEARLVSGVVERLSRATAPGFTIAHRLHRPDQRRRDGVRLSDLPESVHTRLPYGRVDDRSGACAPHHPGICSDGSAATATVQHTGSSLAV</sequence>
<proteinExistence type="predicted"/>
<accession>A0ABP5UW31</accession>
<dbReference type="EMBL" id="BAAATJ010000003">
    <property type="protein sequence ID" value="GAA2389075.1"/>
    <property type="molecule type" value="Genomic_DNA"/>
</dbReference>
<comment type="caution">
    <text evidence="1">The sequence shown here is derived from an EMBL/GenBank/DDBJ whole genome shotgun (WGS) entry which is preliminary data.</text>
</comment>
<dbReference type="Proteomes" id="UP001500058">
    <property type="component" value="Unassembled WGS sequence"/>
</dbReference>
<organism evidence="1 2">
    <name type="scientific">Streptomyces glaucosporus</name>
    <dbReference type="NCBI Taxonomy" id="284044"/>
    <lineage>
        <taxon>Bacteria</taxon>
        <taxon>Bacillati</taxon>
        <taxon>Actinomycetota</taxon>
        <taxon>Actinomycetes</taxon>
        <taxon>Kitasatosporales</taxon>
        <taxon>Streptomycetaceae</taxon>
        <taxon>Streptomyces</taxon>
    </lineage>
</organism>
<evidence type="ECO:0000313" key="1">
    <source>
        <dbReference type="EMBL" id="GAA2389075.1"/>
    </source>
</evidence>
<keyword evidence="2" id="KW-1185">Reference proteome</keyword>